<protein>
    <submittedName>
        <fullName evidence="3">Uncharacterized protein</fullName>
    </submittedName>
</protein>
<feature type="compositionally biased region" description="Basic residues" evidence="1">
    <location>
        <begin position="27"/>
        <end position="51"/>
    </location>
</feature>
<dbReference type="GeneID" id="116282293"/>
<feature type="compositionally biased region" description="Basic and acidic residues" evidence="1">
    <location>
        <begin position="1"/>
        <end position="11"/>
    </location>
</feature>
<evidence type="ECO:0000313" key="2">
    <source>
        <dbReference type="Proteomes" id="UP001652581"/>
    </source>
</evidence>
<feature type="compositionally biased region" description="Low complexity" evidence="1">
    <location>
        <begin position="52"/>
        <end position="76"/>
    </location>
</feature>
<organism evidence="2 3">
    <name type="scientific">Vicugna pacos</name>
    <name type="common">Alpaca</name>
    <name type="synonym">Lama pacos</name>
    <dbReference type="NCBI Taxonomy" id="30538"/>
    <lineage>
        <taxon>Eukaryota</taxon>
        <taxon>Metazoa</taxon>
        <taxon>Chordata</taxon>
        <taxon>Craniata</taxon>
        <taxon>Vertebrata</taxon>
        <taxon>Euteleostomi</taxon>
        <taxon>Mammalia</taxon>
        <taxon>Eutheria</taxon>
        <taxon>Laurasiatheria</taxon>
        <taxon>Artiodactyla</taxon>
        <taxon>Tylopoda</taxon>
        <taxon>Camelidae</taxon>
        <taxon>Vicugna</taxon>
    </lineage>
</organism>
<reference evidence="3" key="1">
    <citation type="submission" date="2025-08" db="UniProtKB">
        <authorList>
            <consortium name="RefSeq"/>
        </authorList>
    </citation>
    <scope>IDENTIFICATION</scope>
</reference>
<gene>
    <name evidence="3" type="primary">LOC116282293</name>
</gene>
<evidence type="ECO:0000256" key="1">
    <source>
        <dbReference type="SAM" id="MobiDB-lite"/>
    </source>
</evidence>
<dbReference type="Proteomes" id="UP001652581">
    <property type="component" value="Chromosome 9"/>
</dbReference>
<proteinExistence type="predicted"/>
<feature type="region of interest" description="Disordered" evidence="1">
    <location>
        <begin position="1"/>
        <end position="161"/>
    </location>
</feature>
<name>A0ABM5DVN1_VICPA</name>
<evidence type="ECO:0000313" key="3">
    <source>
        <dbReference type="RefSeq" id="XP_072824963.1"/>
    </source>
</evidence>
<sequence>MRDRTQSETRQAHGSGRDSAQLQQRRDARRRPRRLRRLTRVRGRGRGRGHAARSGPAASGPASVCTASPGASGAGPARRRGRAPRRTSAVTMLPLSAVEGKDTEEVKTTPPEKGGRTSAVTMLPLSTVEGEDTEEVKTKPPEKGALLSENTEDPPKKRSRMKGRMSLKILPFCPLPSFCFTYYLEPDDSDSDSEAAPEPLKPDSNCTVIPIVGLDFKEIKEFQSVRVREKHCVWKPSTNISILSNHQQLDPQ</sequence>
<accession>A0ABM5DVN1</accession>
<dbReference type="RefSeq" id="XP_072824963.1">
    <property type="nucleotide sequence ID" value="XM_072968862.1"/>
</dbReference>
<keyword evidence="2" id="KW-1185">Reference proteome</keyword>